<dbReference type="GO" id="GO:0008270">
    <property type="term" value="F:zinc ion binding"/>
    <property type="evidence" value="ECO:0007669"/>
    <property type="project" value="UniProtKB-KW"/>
</dbReference>
<dbReference type="GO" id="GO:0030100">
    <property type="term" value="P:regulation of endocytosis"/>
    <property type="evidence" value="ECO:0007669"/>
    <property type="project" value="TreeGrafter"/>
</dbReference>
<evidence type="ECO:0000259" key="7">
    <source>
        <dbReference type="PROSITE" id="PS50115"/>
    </source>
</evidence>
<evidence type="ECO:0000256" key="2">
    <source>
        <dbReference type="ARBA" id="ARBA00022723"/>
    </source>
</evidence>
<keyword evidence="1" id="KW-0343">GTPase activation</keyword>
<dbReference type="GO" id="GO:0032012">
    <property type="term" value="P:regulation of ARF protein signal transduction"/>
    <property type="evidence" value="ECO:0007669"/>
    <property type="project" value="TreeGrafter"/>
</dbReference>
<evidence type="ECO:0000256" key="3">
    <source>
        <dbReference type="ARBA" id="ARBA00022771"/>
    </source>
</evidence>
<organism evidence="8 9">
    <name type="scientific">Pisolithus tinctorius Marx 270</name>
    <dbReference type="NCBI Taxonomy" id="870435"/>
    <lineage>
        <taxon>Eukaryota</taxon>
        <taxon>Fungi</taxon>
        <taxon>Dikarya</taxon>
        <taxon>Basidiomycota</taxon>
        <taxon>Agaricomycotina</taxon>
        <taxon>Agaricomycetes</taxon>
        <taxon>Agaricomycetidae</taxon>
        <taxon>Boletales</taxon>
        <taxon>Sclerodermatineae</taxon>
        <taxon>Pisolithaceae</taxon>
        <taxon>Pisolithus</taxon>
    </lineage>
</organism>
<name>A0A0C3PUQ5_PISTI</name>
<dbReference type="GO" id="GO:0000139">
    <property type="term" value="C:Golgi membrane"/>
    <property type="evidence" value="ECO:0007669"/>
    <property type="project" value="TreeGrafter"/>
</dbReference>
<dbReference type="InterPro" id="IPR001164">
    <property type="entry name" value="ArfGAP_dom"/>
</dbReference>
<keyword evidence="4" id="KW-0862">Zinc</keyword>
<dbReference type="OrthoDB" id="983479at2759"/>
<dbReference type="FunCoup" id="A0A0C3PUQ5">
    <property type="interactions" value="334"/>
</dbReference>
<accession>A0A0C3PUQ5</accession>
<evidence type="ECO:0000313" key="9">
    <source>
        <dbReference type="Proteomes" id="UP000054217"/>
    </source>
</evidence>
<feature type="region of interest" description="Disordered" evidence="6">
    <location>
        <begin position="380"/>
        <end position="409"/>
    </location>
</feature>
<dbReference type="PRINTS" id="PR00405">
    <property type="entry name" value="REVINTRACTNG"/>
</dbReference>
<feature type="domain" description="Arf-GAP" evidence="7">
    <location>
        <begin position="7"/>
        <end position="122"/>
    </location>
</feature>
<evidence type="ECO:0000256" key="5">
    <source>
        <dbReference type="PROSITE-ProRule" id="PRU00288"/>
    </source>
</evidence>
<dbReference type="Gene3D" id="1.10.220.150">
    <property type="entry name" value="Arf GTPase activating protein"/>
    <property type="match status" value="1"/>
</dbReference>
<dbReference type="SUPFAM" id="SSF57863">
    <property type="entry name" value="ArfGap/RecO-like zinc finger"/>
    <property type="match status" value="1"/>
</dbReference>
<feature type="compositionally biased region" description="Polar residues" evidence="6">
    <location>
        <begin position="380"/>
        <end position="395"/>
    </location>
</feature>
<dbReference type="STRING" id="870435.A0A0C3PUQ5"/>
<dbReference type="InterPro" id="IPR038508">
    <property type="entry name" value="ArfGAP_dom_sf"/>
</dbReference>
<proteinExistence type="predicted"/>
<dbReference type="PANTHER" id="PTHR46395:SF1">
    <property type="entry name" value="ADP-RIBOSYLATION FACTOR GTPASE-ACTIVATING PROTEIN 1"/>
    <property type="match status" value="1"/>
</dbReference>
<dbReference type="InParanoid" id="A0A0C3PUQ5"/>
<dbReference type="SMART" id="SM00105">
    <property type="entry name" value="ArfGap"/>
    <property type="match status" value="1"/>
</dbReference>
<sequence length="409" mass="44129">MDQATAKKTLQELIKREDLKNKHCVDCGNPNPQWASVSFAIFICLQCAGIHRGFGVHISFVRSVSMDTWQYDQIRRMQLGGNDPFHIFLRSYTPADEGGYEDGMSSYDLYHCWAATQYREKLDCEVAGRPWSPSSPPAGHVTTPTRPASAQGLRKSRAISRNPVGGTSSNSSFGISAQPSSDVSGVDQKAANEAYFAALGQANASRPVDLPPSQGGRYQGFGNTPSPSQHPFLNSTSSAAPSLADFQENPTAALSKGWSILSTVVGGASRAFNETVIQPGMERVKDPNFQASIRGYVSEAQRRAQLAGQSANEWSKTQLGVDVADHVGGIVGSVRDQIGSGPPGLGYNSLATHNQAETSGLYHDDTDDFFHEYSDATASVSQASTQHSLQPSDAQVSKKDDGWDDWQDF</sequence>
<dbReference type="PROSITE" id="PS50115">
    <property type="entry name" value="ARFGAP"/>
    <property type="match status" value="1"/>
</dbReference>
<evidence type="ECO:0000256" key="4">
    <source>
        <dbReference type="ARBA" id="ARBA00022833"/>
    </source>
</evidence>
<feature type="compositionally biased region" description="Polar residues" evidence="6">
    <location>
        <begin position="165"/>
        <end position="183"/>
    </location>
</feature>
<dbReference type="InterPro" id="IPR037278">
    <property type="entry name" value="ARFGAP/RecO"/>
</dbReference>
<evidence type="ECO:0000256" key="1">
    <source>
        <dbReference type="ARBA" id="ARBA00022468"/>
    </source>
</evidence>
<dbReference type="EMBL" id="KN831947">
    <property type="protein sequence ID" value="KIO12564.1"/>
    <property type="molecule type" value="Genomic_DNA"/>
</dbReference>
<keyword evidence="2" id="KW-0479">Metal-binding</keyword>
<keyword evidence="9" id="KW-1185">Reference proteome</keyword>
<keyword evidence="3 5" id="KW-0863">Zinc-finger</keyword>
<dbReference type="Pfam" id="PF01412">
    <property type="entry name" value="ArfGap"/>
    <property type="match status" value="1"/>
</dbReference>
<dbReference type="AlphaFoldDB" id="A0A0C3PUQ5"/>
<protein>
    <recommendedName>
        <fullName evidence="7">Arf-GAP domain-containing protein</fullName>
    </recommendedName>
</protein>
<evidence type="ECO:0000313" key="8">
    <source>
        <dbReference type="EMBL" id="KIO12564.1"/>
    </source>
</evidence>
<reference evidence="8 9" key="1">
    <citation type="submission" date="2014-04" db="EMBL/GenBank/DDBJ databases">
        <authorList>
            <consortium name="DOE Joint Genome Institute"/>
            <person name="Kuo A."/>
            <person name="Kohler A."/>
            <person name="Costa M.D."/>
            <person name="Nagy L.G."/>
            <person name="Floudas D."/>
            <person name="Copeland A."/>
            <person name="Barry K.W."/>
            <person name="Cichocki N."/>
            <person name="Veneault-Fourrey C."/>
            <person name="LaButti K."/>
            <person name="Lindquist E.A."/>
            <person name="Lipzen A."/>
            <person name="Lundell T."/>
            <person name="Morin E."/>
            <person name="Murat C."/>
            <person name="Sun H."/>
            <person name="Tunlid A."/>
            <person name="Henrissat B."/>
            <person name="Grigoriev I.V."/>
            <person name="Hibbett D.S."/>
            <person name="Martin F."/>
            <person name="Nordberg H.P."/>
            <person name="Cantor M.N."/>
            <person name="Hua S.X."/>
        </authorList>
    </citation>
    <scope>NUCLEOTIDE SEQUENCE [LARGE SCALE GENOMIC DNA]</scope>
    <source>
        <strain evidence="8 9">Marx 270</strain>
    </source>
</reference>
<dbReference type="PANTHER" id="PTHR46395">
    <property type="entry name" value="ADP-RIBOSYLATION FACTOR GTPASE-ACTIVATING PROTEIN 1"/>
    <property type="match status" value="1"/>
</dbReference>
<dbReference type="Proteomes" id="UP000054217">
    <property type="component" value="Unassembled WGS sequence"/>
</dbReference>
<evidence type="ECO:0000256" key="6">
    <source>
        <dbReference type="SAM" id="MobiDB-lite"/>
    </source>
</evidence>
<dbReference type="HOGENOM" id="CLU_044516_2_2_1"/>
<reference evidence="9" key="2">
    <citation type="submission" date="2015-01" db="EMBL/GenBank/DDBJ databases">
        <title>Evolutionary Origins and Diversification of the Mycorrhizal Mutualists.</title>
        <authorList>
            <consortium name="DOE Joint Genome Institute"/>
            <consortium name="Mycorrhizal Genomics Consortium"/>
            <person name="Kohler A."/>
            <person name="Kuo A."/>
            <person name="Nagy L.G."/>
            <person name="Floudas D."/>
            <person name="Copeland A."/>
            <person name="Barry K.W."/>
            <person name="Cichocki N."/>
            <person name="Veneault-Fourrey C."/>
            <person name="LaButti K."/>
            <person name="Lindquist E.A."/>
            <person name="Lipzen A."/>
            <person name="Lundell T."/>
            <person name="Morin E."/>
            <person name="Murat C."/>
            <person name="Riley R."/>
            <person name="Ohm R."/>
            <person name="Sun H."/>
            <person name="Tunlid A."/>
            <person name="Henrissat B."/>
            <person name="Grigoriev I.V."/>
            <person name="Hibbett D.S."/>
            <person name="Martin F."/>
        </authorList>
    </citation>
    <scope>NUCLEOTIDE SEQUENCE [LARGE SCALE GENOMIC DNA]</scope>
    <source>
        <strain evidence="9">Marx 270</strain>
    </source>
</reference>
<feature type="region of interest" description="Disordered" evidence="6">
    <location>
        <begin position="129"/>
        <end position="186"/>
    </location>
</feature>
<gene>
    <name evidence="8" type="ORF">M404DRAFT_993556</name>
</gene>
<dbReference type="CDD" id="cd08830">
    <property type="entry name" value="ArfGap_ArfGap1"/>
    <property type="match status" value="1"/>
</dbReference>
<dbReference type="GO" id="GO:0005096">
    <property type="term" value="F:GTPase activator activity"/>
    <property type="evidence" value="ECO:0007669"/>
    <property type="project" value="UniProtKB-KW"/>
</dbReference>